<dbReference type="Pfam" id="PF13692">
    <property type="entry name" value="Glyco_trans_1_4"/>
    <property type="match status" value="1"/>
</dbReference>
<gene>
    <name evidence="1" type="ORF">HDF25_000241</name>
</gene>
<protein>
    <submittedName>
        <fullName evidence="1">Glycosyltransferase involved in cell wall biosynthesis</fullName>
    </submittedName>
</protein>
<dbReference type="CDD" id="cd03801">
    <property type="entry name" value="GT4_PimA-like"/>
    <property type="match status" value="1"/>
</dbReference>
<sequence>MGKDKKIAIVTCCLDDWGGSEELWAKILPILKDRGVSPITVYKNKINKDHPEFVHLITQNVILKELEPSLSFLNKFFFKVTDTFIHLGDKMGLLTYKLNKPVARLSRYLKNDRPDLVLISQGINFDGLAFAAICLELDIRYVIVSHKAVSFYWPQPGDRAYMKNVLLKAEKCFFVSEHNKKLTEEQFGIRLPTSELVFNPVKVSVSPLPFPENSNGYRLACVGRLFVIDKGQDILLRVLAQPKWKSREITISFIGKGPDCDGLTELSRLLGVDNVSFEGYHDDLKAIWSTHHALILPSRSEGLPLTIVEAMSLGRMVIATNAGGNSEFIEDGVTGFIAEPNEKDLDEAMEKAWGRKEEWALMGTRAAQYISGHIPEYPERQFANLLNDILNAR</sequence>
<dbReference type="PANTHER" id="PTHR45947:SF15">
    <property type="entry name" value="TEICHURONIC ACID BIOSYNTHESIS GLYCOSYLTRANSFERASE TUAC-RELATED"/>
    <property type="match status" value="1"/>
</dbReference>
<dbReference type="Gene3D" id="3.40.50.2000">
    <property type="entry name" value="Glycogen Phosphorylase B"/>
    <property type="match status" value="2"/>
</dbReference>
<dbReference type="SUPFAM" id="SSF53756">
    <property type="entry name" value="UDP-Glycosyltransferase/glycogen phosphorylase"/>
    <property type="match status" value="1"/>
</dbReference>
<dbReference type="GO" id="GO:0016757">
    <property type="term" value="F:glycosyltransferase activity"/>
    <property type="evidence" value="ECO:0007669"/>
    <property type="project" value="TreeGrafter"/>
</dbReference>
<organism evidence="1 2">
    <name type="scientific">Pedobacter cryoconitis</name>
    <dbReference type="NCBI Taxonomy" id="188932"/>
    <lineage>
        <taxon>Bacteria</taxon>
        <taxon>Pseudomonadati</taxon>
        <taxon>Bacteroidota</taxon>
        <taxon>Sphingobacteriia</taxon>
        <taxon>Sphingobacteriales</taxon>
        <taxon>Sphingobacteriaceae</taxon>
        <taxon>Pedobacter</taxon>
    </lineage>
</organism>
<dbReference type="PANTHER" id="PTHR45947">
    <property type="entry name" value="SULFOQUINOVOSYL TRANSFERASE SQD2"/>
    <property type="match status" value="1"/>
</dbReference>
<dbReference type="RefSeq" id="WP_184621941.1">
    <property type="nucleotide sequence ID" value="NZ_JACHCC010000001.1"/>
</dbReference>
<dbReference type="Proteomes" id="UP000521017">
    <property type="component" value="Unassembled WGS sequence"/>
</dbReference>
<evidence type="ECO:0000313" key="1">
    <source>
        <dbReference type="EMBL" id="MBB6498117.1"/>
    </source>
</evidence>
<dbReference type="EMBL" id="JACHCC010000001">
    <property type="protein sequence ID" value="MBB6498117.1"/>
    <property type="molecule type" value="Genomic_DNA"/>
</dbReference>
<evidence type="ECO:0000313" key="2">
    <source>
        <dbReference type="Proteomes" id="UP000521017"/>
    </source>
</evidence>
<accession>A0A7X0J1J9</accession>
<keyword evidence="1" id="KW-0808">Transferase</keyword>
<reference evidence="1 2" key="1">
    <citation type="submission" date="2020-08" db="EMBL/GenBank/DDBJ databases">
        <title>Genomic Encyclopedia of Type Strains, Phase IV (KMG-V): Genome sequencing to study the core and pangenomes of soil and plant-associated prokaryotes.</title>
        <authorList>
            <person name="Whitman W."/>
        </authorList>
    </citation>
    <scope>NUCLEOTIDE SEQUENCE [LARGE SCALE GENOMIC DNA]</scope>
    <source>
        <strain evidence="1 2">M2T3</strain>
    </source>
</reference>
<comment type="caution">
    <text evidence="1">The sequence shown here is derived from an EMBL/GenBank/DDBJ whole genome shotgun (WGS) entry which is preliminary data.</text>
</comment>
<name>A0A7X0J1J9_9SPHI</name>
<dbReference type="AlphaFoldDB" id="A0A7X0J1J9"/>
<proteinExistence type="predicted"/>
<dbReference type="InterPro" id="IPR050194">
    <property type="entry name" value="Glycosyltransferase_grp1"/>
</dbReference>